<feature type="transmembrane region" description="Helical" evidence="1">
    <location>
        <begin position="1604"/>
        <end position="1624"/>
    </location>
</feature>
<feature type="transmembrane region" description="Helical" evidence="1">
    <location>
        <begin position="175"/>
        <end position="193"/>
    </location>
</feature>
<dbReference type="InterPro" id="IPR014710">
    <property type="entry name" value="RmlC-like_jellyroll"/>
</dbReference>
<feature type="transmembrane region" description="Helical" evidence="1">
    <location>
        <begin position="1106"/>
        <end position="1124"/>
    </location>
</feature>
<feature type="transmembrane region" description="Helical" evidence="1">
    <location>
        <begin position="36"/>
        <end position="59"/>
    </location>
</feature>
<dbReference type="GO" id="GO:0005249">
    <property type="term" value="F:voltage-gated potassium channel activity"/>
    <property type="evidence" value="ECO:0007669"/>
    <property type="project" value="TreeGrafter"/>
</dbReference>
<keyword evidence="1" id="KW-1133">Transmembrane helix</keyword>
<feature type="transmembrane region" description="Helical" evidence="1">
    <location>
        <begin position="717"/>
        <end position="740"/>
    </location>
</feature>
<feature type="transmembrane region" description="Helical" evidence="1">
    <location>
        <begin position="1079"/>
        <end position="1100"/>
    </location>
</feature>
<feature type="domain" description="Cyclic nucleotide-binding" evidence="2">
    <location>
        <begin position="343"/>
        <end position="444"/>
    </location>
</feature>
<feature type="transmembrane region" description="Helical" evidence="1">
    <location>
        <begin position="1718"/>
        <end position="1741"/>
    </location>
</feature>
<keyword evidence="1" id="KW-0812">Transmembrane</keyword>
<protein>
    <recommendedName>
        <fullName evidence="2">Cyclic nucleotide-binding domain-containing protein</fullName>
    </recommendedName>
</protein>
<dbReference type="CDD" id="cd00038">
    <property type="entry name" value="CAP_ED"/>
    <property type="match status" value="3"/>
</dbReference>
<feature type="transmembrane region" description="Helical" evidence="1">
    <location>
        <begin position="107"/>
        <end position="127"/>
    </location>
</feature>
<dbReference type="PROSITE" id="PS50042">
    <property type="entry name" value="CNMP_BINDING_3"/>
    <property type="match status" value="3"/>
</dbReference>
<dbReference type="GO" id="GO:0042391">
    <property type="term" value="P:regulation of membrane potential"/>
    <property type="evidence" value="ECO:0007669"/>
    <property type="project" value="TreeGrafter"/>
</dbReference>
<dbReference type="InterPro" id="IPR050818">
    <property type="entry name" value="KCNH_animal-type"/>
</dbReference>
<feature type="transmembrane region" description="Helical" evidence="1">
    <location>
        <begin position="1183"/>
        <end position="1203"/>
    </location>
</feature>
<feature type="transmembrane region" description="Helical" evidence="1">
    <location>
        <begin position="1297"/>
        <end position="1319"/>
    </location>
</feature>
<organism evidence="3">
    <name type="scientific">Menopon gallinae</name>
    <name type="common">poultry shaft louse</name>
    <dbReference type="NCBI Taxonomy" id="328185"/>
    <lineage>
        <taxon>Eukaryota</taxon>
        <taxon>Metazoa</taxon>
        <taxon>Ecdysozoa</taxon>
        <taxon>Arthropoda</taxon>
        <taxon>Hexapoda</taxon>
        <taxon>Insecta</taxon>
        <taxon>Pterygota</taxon>
        <taxon>Neoptera</taxon>
        <taxon>Paraneoptera</taxon>
        <taxon>Psocodea</taxon>
        <taxon>Troctomorpha</taxon>
        <taxon>Phthiraptera</taxon>
        <taxon>Amblycera</taxon>
        <taxon>Menoponidae</taxon>
        <taxon>Menopon</taxon>
    </lineage>
</organism>
<feature type="transmembrane region" description="Helical" evidence="1">
    <location>
        <begin position="1215"/>
        <end position="1235"/>
    </location>
</feature>
<proteinExistence type="predicted"/>
<dbReference type="InterPro" id="IPR018490">
    <property type="entry name" value="cNMP-bd_dom_sf"/>
</dbReference>
<accession>A0AAW2I5K4</accession>
<feature type="transmembrane region" description="Helical" evidence="1">
    <location>
        <begin position="239"/>
        <end position="262"/>
    </location>
</feature>
<dbReference type="PANTHER" id="PTHR10217">
    <property type="entry name" value="VOLTAGE AND LIGAND GATED POTASSIUM CHANNEL"/>
    <property type="match status" value="1"/>
</dbReference>
<feature type="transmembrane region" description="Helical" evidence="1">
    <location>
        <begin position="789"/>
        <end position="816"/>
    </location>
</feature>
<dbReference type="PANTHER" id="PTHR10217:SF435">
    <property type="entry name" value="POTASSIUM VOLTAGE-GATED CHANNEL PROTEIN EAG"/>
    <property type="match status" value="1"/>
</dbReference>
<keyword evidence="1" id="KW-0472">Membrane</keyword>
<dbReference type="Gene3D" id="2.60.120.10">
    <property type="entry name" value="Jelly Rolls"/>
    <property type="match status" value="4"/>
</dbReference>
<dbReference type="GO" id="GO:0005886">
    <property type="term" value="C:plasma membrane"/>
    <property type="evidence" value="ECO:0007669"/>
    <property type="project" value="TreeGrafter"/>
</dbReference>
<gene>
    <name evidence="3" type="ORF">PYX00_004779</name>
</gene>
<evidence type="ECO:0000256" key="1">
    <source>
        <dbReference type="SAM" id="Phobius"/>
    </source>
</evidence>
<dbReference type="EMBL" id="JARGDH010000002">
    <property type="protein sequence ID" value="KAL0277529.1"/>
    <property type="molecule type" value="Genomic_DNA"/>
</dbReference>
<dbReference type="InterPro" id="IPR000595">
    <property type="entry name" value="cNMP-bd_dom"/>
</dbReference>
<feature type="domain" description="Cyclic nucleotide-binding" evidence="2">
    <location>
        <begin position="1893"/>
        <end position="1998"/>
    </location>
</feature>
<reference evidence="3" key="1">
    <citation type="journal article" date="2024" name="Gigascience">
        <title>Chromosome-level genome of the poultry shaft louse Menopon gallinae provides insight into the host-switching and adaptive evolution of parasitic lice.</title>
        <authorList>
            <person name="Xu Y."/>
            <person name="Ma L."/>
            <person name="Liu S."/>
            <person name="Liang Y."/>
            <person name="Liu Q."/>
            <person name="He Z."/>
            <person name="Tian L."/>
            <person name="Duan Y."/>
            <person name="Cai W."/>
            <person name="Li H."/>
            <person name="Song F."/>
        </authorList>
    </citation>
    <scope>NUCLEOTIDE SEQUENCE</scope>
    <source>
        <strain evidence="3">Cailab_2023a</strain>
    </source>
</reference>
<comment type="caution">
    <text evidence="3">The sequence shown here is derived from an EMBL/GenBank/DDBJ whole genome shotgun (WGS) entry which is preliminary data.</text>
</comment>
<dbReference type="SUPFAM" id="SSF51206">
    <property type="entry name" value="cAMP-binding domain-like"/>
    <property type="match status" value="4"/>
</dbReference>
<dbReference type="SMART" id="SM00100">
    <property type="entry name" value="cNMP"/>
    <property type="match status" value="3"/>
</dbReference>
<feature type="transmembrane region" description="Helical" evidence="1">
    <location>
        <begin position="1145"/>
        <end position="1171"/>
    </location>
</feature>
<evidence type="ECO:0000313" key="3">
    <source>
        <dbReference type="EMBL" id="KAL0277529.1"/>
    </source>
</evidence>
<feature type="domain" description="Cyclic nucleotide-binding" evidence="2">
    <location>
        <begin position="896"/>
        <end position="998"/>
    </location>
</feature>
<feature type="transmembrane region" description="Helical" evidence="1">
    <location>
        <begin position="1577"/>
        <end position="1597"/>
    </location>
</feature>
<dbReference type="Pfam" id="PF00027">
    <property type="entry name" value="cNMP_binding"/>
    <property type="match status" value="1"/>
</dbReference>
<feature type="transmembrane region" description="Helical" evidence="1">
    <location>
        <begin position="65"/>
        <end position="86"/>
    </location>
</feature>
<sequence length="2034" mass="237630">MAGDDVEKGTTGSRKRMEFAQDAAGWKSIIFLPFSVLWQVVVMITVFYVFMVTTIMVTFEIYVEVIIYTILFCDFIYIVDVVCCVLHISLTNTRKLRTYLPKSPLLVTLDCISLIPLDLIYMAVIWAEEGHEYQIRAYLLLNRELRVYRFYYYFRQIHFKILSIESGYIISYLELIVYAFLLSHISSCLFFFLKDDEEFDRCDNQLLQCIVMNEMEIYSVICHRFLGDSTVFDTVWKRVAVGLFSTGGFMYFYGFMAPMFVFSCLKRLKTFFEFLNRFKRLRIFLNNLIEDPNLKKKALNEFQVVWSHGKGDVPPELLKNYPPNLIKNAYCDMYWDAFRHSDLLKNISYGCKRSLSKYIIGDFFTQDTILWEQDQRKNCLIYVASGIVQVMAEENSKSPILSFSGGTILGEVSMFYPTATKAIVRVATFSELYIIPAKNFFRVIQDYPNDRKIIRRSLGLRFLIARTTNVRKRYISKVIFRKNEDEVGDFTVTDDDSVKWIKTQHRIITDMHKDLLEGKSMHYISSQTSKLKTNLNHTSVYLPLLNLSEKIEVLQDVTCIKTSIPWVMDPNSHFIGLWKRLILVPVVFNTIVYPVYIGWSDEVPAWLITFSQVTTFTYFVDVIVQLSTAVKTKTGLIVDSGSIVINRLKKFSFYTDVLTALPLQLIISNNDPYFGDAFLRVCISVNLLKIYRLVGFLNDWCENIWGLFRFRIMFKYLLYYLLILYWSAALFHTLDVACIFKQCRPGRWFKEEFELQYPAYHNLASVYFSIDLLGGVPSNDEYEHNMPSILWVFCALQVVQYVFLVWTADFISAYMLESSQEVKFKFLLQSALNFANMRRIIGRMKKRLHDMMIFNWFYDRGDYITQKRAMLEDAPVTLKEEVNRATIFGYLQQTEILKNECDGFIWRLCEKSHRLALPANSILVTFGVQTMTFYLVYKGYLQVNSFLPRDVVDSMAAAQQFGPGKLLPLIIVLNQMPSAVTARTLTDTELIVIRLEDFITNCITYECFKDFVDAIMSIDLKPFAEAKLSLSKVPEVGARKLDNYYEPFRKCGCVGWIVSKLLLRRTINNNGKLYLAWELFRLACLITSAIFWPLVFIVPYQHSRQFLVGFLLGLDVLSIIDLYIKMHVSFYNNKGIKVTHSLITAIHYMHTSMFLDSLFIIPFSHCLVIATTDSAFAVDHGPAVFHSIIRTISLYRLLVYIRYQEHVGAAVIKSCGYCIICMIIFHVFIVMHMLYDIEWIIDEDGKKRMHYEQDTWIGSLNIEGELGAAERYLLISYIVCMMIFRSYPVFSDYSISNLMHLLIFSTVGLILTLVSYGFFISRKTGSRLNFTIYQFHMKNFKHFLKTEKADDIITTMAIKHFEHEWEKKKGDDLHSLFNRLPEILHEDLLFPVYRKTLTGLPCFTRANEGFYRTLSRKFREVYLRMGSVVIFEMGVYNEIYFIHTGLCKVGNTVLPTGSMVGDIKRKGIMQNTVYALTHVVLLSITSTEFYRVLNNFYETEQAYMREIEHVEDYMQSDTEYVWVDVEQEKKRHEGHFEEQSSFEPEDEMRAKMSESAHHQERKKITVAIHPDSTVNQIFYWIFILDALITCMMVPMFISLRLQKVFEFFSALYILDGIWLIKIFMGSRTCYYSEETGRLVTNPSQMFKHYVRRPDGFIVDVVSSMPIEWANKCAKTFIKGWPRALTKYCFSLRLLRSVTLFVMVEKNKRDLTLNDWTRWLLVFVRQFILYFFFTAVTILMSSDYRMNLNENQNRINTTIVDALVWGYLSMFNLYAGVGLDIFPPTTLLEIAFYMVFSVYAVYEKGLLMGEVLSIINASLYVKSTKLYKIQLMENYFTARDMSPALKRKLTEYGSDLLLQYKLDVMPFFLRVAPYYIKVQIMQDLYMDYLKRCKVFHGITPSLLKQMSARLKRFIYFPGDTICQAGDVDSCMYFIHRGEVSKLDNDPLYSGLYYEVKIYTAGENFGIPQGLSRAVPHTNVYKAMSKSDVLSLHYYDWKDLRLAFPREAEVIAQRAKRLIESGTEDLDEDTLENVHF</sequence>
<name>A0AAW2I5K4_9NEOP</name>
<evidence type="ECO:0000259" key="2">
    <source>
        <dbReference type="PROSITE" id="PS50042"/>
    </source>
</evidence>
<feature type="transmembrane region" description="Helical" evidence="1">
    <location>
        <begin position="1753"/>
        <end position="1774"/>
    </location>
</feature>